<evidence type="ECO:0000256" key="5">
    <source>
        <dbReference type="ARBA" id="ARBA00022989"/>
    </source>
</evidence>
<comment type="subcellular location">
    <subcellularLocation>
        <location evidence="1">Cell membrane</location>
        <topology evidence="1">Multi-pass membrane protein</topology>
    </subcellularLocation>
</comment>
<evidence type="ECO:0000256" key="3">
    <source>
        <dbReference type="ARBA" id="ARBA00022475"/>
    </source>
</evidence>
<keyword evidence="4 7" id="KW-0812">Transmembrane</keyword>
<dbReference type="AlphaFoldDB" id="A0A4Y8UK60"/>
<sequence length="309" mass="35972">MSLVIIYHCGIFHDCITASFLSMCVPIFFCINGALMLRKEYSYVYLIRKNLKLFVLILTWGLLYSYVGSLTLHENIVSFRDIYHQIGKPLKGDHLWYLEELFCLNIFNPLIYAYIKNKTQVHILLLSLVFTIFTLNIIAFKIPFNLHPFSLWGSWGLIYYILGFWIIQYGIGSKFSRKKIFAMFVMFIAMQVLFNYLLLDRSIHSFFETSDLVPGGYQSPFVVLSTLSLVAFLCSKKMKSNKFITYIGKNSLGIYLFQGVVIRLLNSIFHNCFLLPIIVFILCSLLVYIFSTNKYTYYFTKVSHPKIVG</sequence>
<evidence type="ECO:0000256" key="1">
    <source>
        <dbReference type="ARBA" id="ARBA00004651"/>
    </source>
</evidence>
<keyword evidence="10" id="KW-1185">Reference proteome</keyword>
<reference evidence="9 10" key="1">
    <citation type="submission" date="2019-02" db="EMBL/GenBank/DDBJ databases">
        <title>Draft Genome Sequence of the Prevotella sp. BCRC 81118, Isolated from Human Feces.</title>
        <authorList>
            <person name="Huang C.-H."/>
        </authorList>
    </citation>
    <scope>NUCLEOTIDE SEQUENCE [LARGE SCALE GENOMIC DNA]</scope>
    <source>
        <strain evidence="9 10">BCRC 81118</strain>
    </source>
</reference>
<feature type="transmembrane region" description="Helical" evidence="7">
    <location>
        <begin position="180"/>
        <end position="197"/>
    </location>
</feature>
<keyword evidence="5 7" id="KW-1133">Transmembrane helix</keyword>
<feature type="transmembrane region" description="Helical" evidence="7">
    <location>
        <begin position="122"/>
        <end position="143"/>
    </location>
</feature>
<accession>A0A4Y8UK60</accession>
<evidence type="ECO:0000256" key="7">
    <source>
        <dbReference type="SAM" id="Phobius"/>
    </source>
</evidence>
<dbReference type="OrthoDB" id="9810469at2"/>
<name>A0A4Y8UK60_9BACT</name>
<feature type="transmembrane region" description="Helical" evidence="7">
    <location>
        <begin position="149"/>
        <end position="168"/>
    </location>
</feature>
<feature type="transmembrane region" description="Helical" evidence="7">
    <location>
        <begin position="243"/>
        <end position="262"/>
    </location>
</feature>
<dbReference type="GO" id="GO:0016413">
    <property type="term" value="F:O-acetyltransferase activity"/>
    <property type="evidence" value="ECO:0007669"/>
    <property type="project" value="TreeGrafter"/>
</dbReference>
<dbReference type="Pfam" id="PF01757">
    <property type="entry name" value="Acyl_transf_3"/>
    <property type="match status" value="1"/>
</dbReference>
<comment type="caution">
    <text evidence="9">The sequence shown here is derived from an EMBL/GenBank/DDBJ whole genome shotgun (WGS) entry which is preliminary data.</text>
</comment>
<feature type="transmembrane region" description="Helical" evidence="7">
    <location>
        <begin position="217"/>
        <end position="234"/>
    </location>
</feature>
<organism evidence="9 10">
    <name type="scientific">Segatella hominis</name>
    <dbReference type="NCBI Taxonomy" id="2518605"/>
    <lineage>
        <taxon>Bacteria</taxon>
        <taxon>Pseudomonadati</taxon>
        <taxon>Bacteroidota</taxon>
        <taxon>Bacteroidia</taxon>
        <taxon>Bacteroidales</taxon>
        <taxon>Prevotellaceae</taxon>
        <taxon>Segatella</taxon>
    </lineage>
</organism>
<evidence type="ECO:0000259" key="8">
    <source>
        <dbReference type="Pfam" id="PF01757"/>
    </source>
</evidence>
<evidence type="ECO:0000313" key="9">
    <source>
        <dbReference type="EMBL" id="TFH68167.1"/>
    </source>
</evidence>
<dbReference type="Proteomes" id="UP000297872">
    <property type="component" value="Unassembled WGS sequence"/>
</dbReference>
<dbReference type="PANTHER" id="PTHR40074">
    <property type="entry name" value="O-ACETYLTRANSFERASE WECH"/>
    <property type="match status" value="1"/>
</dbReference>
<keyword evidence="9" id="KW-0012">Acyltransferase</keyword>
<dbReference type="PANTHER" id="PTHR40074:SF2">
    <property type="entry name" value="O-ACETYLTRANSFERASE WECH"/>
    <property type="match status" value="1"/>
</dbReference>
<evidence type="ECO:0000313" key="10">
    <source>
        <dbReference type="Proteomes" id="UP000297872"/>
    </source>
</evidence>
<dbReference type="GO" id="GO:0009246">
    <property type="term" value="P:enterobacterial common antigen biosynthetic process"/>
    <property type="evidence" value="ECO:0007669"/>
    <property type="project" value="TreeGrafter"/>
</dbReference>
<evidence type="ECO:0000256" key="4">
    <source>
        <dbReference type="ARBA" id="ARBA00022692"/>
    </source>
</evidence>
<evidence type="ECO:0000256" key="6">
    <source>
        <dbReference type="ARBA" id="ARBA00023136"/>
    </source>
</evidence>
<protein>
    <submittedName>
        <fullName evidence="9">Acyltransferase</fullName>
    </submittedName>
</protein>
<dbReference type="EMBL" id="SGVY01000112">
    <property type="protein sequence ID" value="TFH68167.1"/>
    <property type="molecule type" value="Genomic_DNA"/>
</dbReference>
<comment type="similarity">
    <text evidence="2">Belongs to the acyltransferase 3 family.</text>
</comment>
<keyword evidence="3" id="KW-1003">Cell membrane</keyword>
<dbReference type="GO" id="GO:0005886">
    <property type="term" value="C:plasma membrane"/>
    <property type="evidence" value="ECO:0007669"/>
    <property type="project" value="UniProtKB-SubCell"/>
</dbReference>
<feature type="transmembrane region" description="Helical" evidence="7">
    <location>
        <begin position="20"/>
        <end position="38"/>
    </location>
</feature>
<proteinExistence type="inferred from homology"/>
<keyword evidence="9" id="KW-0808">Transferase</keyword>
<dbReference type="InterPro" id="IPR002656">
    <property type="entry name" value="Acyl_transf_3_dom"/>
</dbReference>
<feature type="transmembrane region" description="Helical" evidence="7">
    <location>
        <begin position="50"/>
        <end position="67"/>
    </location>
</feature>
<gene>
    <name evidence="9" type="ORF">EXN75_17260</name>
</gene>
<feature type="transmembrane region" description="Helical" evidence="7">
    <location>
        <begin position="268"/>
        <end position="291"/>
    </location>
</feature>
<feature type="transmembrane region" description="Helical" evidence="7">
    <location>
        <begin position="95"/>
        <end position="115"/>
    </location>
</feature>
<keyword evidence="6 7" id="KW-0472">Membrane</keyword>
<evidence type="ECO:0000256" key="2">
    <source>
        <dbReference type="ARBA" id="ARBA00007400"/>
    </source>
</evidence>
<feature type="domain" description="Acyltransferase 3" evidence="8">
    <location>
        <begin position="2"/>
        <end position="291"/>
    </location>
</feature>